<accession>A0A165Y7N1</accession>
<feature type="compositionally biased region" description="Low complexity" evidence="1">
    <location>
        <begin position="23"/>
        <end position="41"/>
    </location>
</feature>
<sequence length="216" mass="23275">MSSPAPAMSVENTGSDPEQFLYTPSPTRSISTPSPTWSISTENGNKYNNQQHHYETYGWPGGWWGDTTSEQNSQSAVQEYDGPAIDSPSLVHASAITQAPIGIAINDQGVQTRYYEDKGVQTDIQLPTPSPAAVCLCRLNAFSATGNVKFGGSGTAELRKPRERRSKQTGLSNSEGSESGEDEEGVLSLGNRKRKAKDVEALGVTQKRHKALEGES</sequence>
<evidence type="ECO:0000313" key="3">
    <source>
        <dbReference type="Proteomes" id="UP000076532"/>
    </source>
</evidence>
<dbReference type="EMBL" id="KV417704">
    <property type="protein sequence ID" value="KZP09290.1"/>
    <property type="molecule type" value="Genomic_DNA"/>
</dbReference>
<dbReference type="AlphaFoldDB" id="A0A165Y7N1"/>
<reference evidence="2 3" key="1">
    <citation type="journal article" date="2016" name="Mol. Biol. Evol.">
        <title>Comparative Genomics of Early-Diverging Mushroom-Forming Fungi Provides Insights into the Origins of Lignocellulose Decay Capabilities.</title>
        <authorList>
            <person name="Nagy L.G."/>
            <person name="Riley R."/>
            <person name="Tritt A."/>
            <person name="Adam C."/>
            <person name="Daum C."/>
            <person name="Floudas D."/>
            <person name="Sun H."/>
            <person name="Yadav J.S."/>
            <person name="Pangilinan J."/>
            <person name="Larsson K.H."/>
            <person name="Matsuura K."/>
            <person name="Barry K."/>
            <person name="Labutti K."/>
            <person name="Kuo R."/>
            <person name="Ohm R.A."/>
            <person name="Bhattacharya S.S."/>
            <person name="Shirouzu T."/>
            <person name="Yoshinaga Y."/>
            <person name="Martin F.M."/>
            <person name="Grigoriev I.V."/>
            <person name="Hibbett D.S."/>
        </authorList>
    </citation>
    <scope>NUCLEOTIDE SEQUENCE [LARGE SCALE GENOMIC DNA]</scope>
    <source>
        <strain evidence="2 3">CBS 109695</strain>
    </source>
</reference>
<proteinExistence type="predicted"/>
<organism evidence="2 3">
    <name type="scientific">Athelia psychrophila</name>
    <dbReference type="NCBI Taxonomy" id="1759441"/>
    <lineage>
        <taxon>Eukaryota</taxon>
        <taxon>Fungi</taxon>
        <taxon>Dikarya</taxon>
        <taxon>Basidiomycota</taxon>
        <taxon>Agaricomycotina</taxon>
        <taxon>Agaricomycetes</taxon>
        <taxon>Agaricomycetidae</taxon>
        <taxon>Atheliales</taxon>
        <taxon>Atheliaceae</taxon>
        <taxon>Athelia</taxon>
    </lineage>
</organism>
<dbReference type="Proteomes" id="UP000076532">
    <property type="component" value="Unassembled WGS sequence"/>
</dbReference>
<feature type="region of interest" description="Disordered" evidence="1">
    <location>
        <begin position="1"/>
        <end position="44"/>
    </location>
</feature>
<name>A0A165Y7N1_9AGAM</name>
<gene>
    <name evidence="2" type="ORF">FIBSPDRAFT_900656</name>
</gene>
<protein>
    <submittedName>
        <fullName evidence="2">Uncharacterized protein</fullName>
    </submittedName>
</protein>
<evidence type="ECO:0000313" key="2">
    <source>
        <dbReference type="EMBL" id="KZP09290.1"/>
    </source>
</evidence>
<feature type="region of interest" description="Disordered" evidence="1">
    <location>
        <begin position="150"/>
        <end position="216"/>
    </location>
</feature>
<keyword evidence="3" id="KW-1185">Reference proteome</keyword>
<evidence type="ECO:0000256" key="1">
    <source>
        <dbReference type="SAM" id="MobiDB-lite"/>
    </source>
</evidence>